<evidence type="ECO:0000313" key="2">
    <source>
        <dbReference type="EMBL" id="CCO15127.1"/>
    </source>
</evidence>
<dbReference type="AlphaFoldDB" id="K8EB36"/>
<dbReference type="KEGG" id="bpg:Bathy02g05850"/>
<sequence length="254" mass="29518">MSENMTRTTTTTTETQPHNGGRITYFHGQGSLDELDEETLLKQSPFPIKPDDLIALTKRVLNDNLLCPEAHLKCGPALSEDFQYWSFAVGPINKKSFIEYLKMNLTDAFPDRKMNTFGYRVDPMEFNRVWFNARWQGTHTGMLMNKIKPTYKQLDLPPQIVSLTFTEEGKVSKYTQFVADRSCGNTHGYSGVMGIFRALGENVPFPGVVENYLRKDSHRRSEPGVYFKLRAWFWQRKVTRRTNRRSEKDTRNER</sequence>
<dbReference type="Gene3D" id="3.10.450.50">
    <property type="match status" value="1"/>
</dbReference>
<organism evidence="2 3">
    <name type="scientific">Bathycoccus prasinos</name>
    <dbReference type="NCBI Taxonomy" id="41875"/>
    <lineage>
        <taxon>Eukaryota</taxon>
        <taxon>Viridiplantae</taxon>
        <taxon>Chlorophyta</taxon>
        <taxon>Mamiellophyceae</taxon>
        <taxon>Mamiellales</taxon>
        <taxon>Bathycoccaceae</taxon>
        <taxon>Bathycoccus</taxon>
    </lineage>
</organism>
<gene>
    <name evidence="2" type="ORF">Bathy02g05850</name>
</gene>
<feature type="region of interest" description="Disordered" evidence="1">
    <location>
        <begin position="1"/>
        <end position="21"/>
    </location>
</feature>
<dbReference type="OrthoDB" id="199820at2759"/>
<evidence type="ECO:0000256" key="1">
    <source>
        <dbReference type="SAM" id="MobiDB-lite"/>
    </source>
</evidence>
<keyword evidence="3" id="KW-1185">Reference proteome</keyword>
<proteinExistence type="predicted"/>
<reference evidence="2 3" key="1">
    <citation type="submission" date="2011-10" db="EMBL/GenBank/DDBJ databases">
        <authorList>
            <person name="Genoscope - CEA"/>
        </authorList>
    </citation>
    <scope>NUCLEOTIDE SEQUENCE [LARGE SCALE GENOMIC DNA]</scope>
    <source>
        <strain evidence="2 3">RCC 1105</strain>
    </source>
</reference>
<dbReference type="EMBL" id="FO082277">
    <property type="protein sequence ID" value="CCO15127.1"/>
    <property type="molecule type" value="Genomic_DNA"/>
</dbReference>
<dbReference type="GeneID" id="19017700"/>
<name>K8EB36_9CHLO</name>
<dbReference type="Proteomes" id="UP000198341">
    <property type="component" value="Chromosome 2"/>
</dbReference>
<dbReference type="RefSeq" id="XP_007514887.1">
    <property type="nucleotide sequence ID" value="XM_007514825.1"/>
</dbReference>
<feature type="compositionally biased region" description="Low complexity" evidence="1">
    <location>
        <begin position="1"/>
        <end position="15"/>
    </location>
</feature>
<evidence type="ECO:0000313" key="3">
    <source>
        <dbReference type="Proteomes" id="UP000198341"/>
    </source>
</evidence>
<accession>K8EB36</accession>
<protein>
    <submittedName>
        <fullName evidence="2">Uncharacterized protein</fullName>
    </submittedName>
</protein>